<keyword evidence="1" id="KW-0808">Transferase</keyword>
<dbReference type="PROSITE" id="PS50994">
    <property type="entry name" value="INTEGRASE"/>
    <property type="match status" value="1"/>
</dbReference>
<feature type="region of interest" description="Disordered" evidence="6">
    <location>
        <begin position="60"/>
        <end position="83"/>
    </location>
</feature>
<dbReference type="InterPro" id="IPR012337">
    <property type="entry name" value="RNaseH-like_sf"/>
</dbReference>
<evidence type="ECO:0000256" key="5">
    <source>
        <dbReference type="ARBA" id="ARBA00023268"/>
    </source>
</evidence>
<dbReference type="Gene3D" id="3.30.420.10">
    <property type="entry name" value="Ribonuclease H-like superfamily/Ribonuclease H"/>
    <property type="match status" value="2"/>
</dbReference>
<keyword evidence="5" id="KW-0511">Multifunctional enzyme</keyword>
<evidence type="ECO:0000256" key="3">
    <source>
        <dbReference type="ARBA" id="ARBA00022722"/>
    </source>
</evidence>
<reference evidence="8" key="1">
    <citation type="journal article" date="2022" name="Int. J. Mol. Sci.">
        <title>Draft Genome of Tanacetum Coccineum: Genomic Comparison of Closely Related Tanacetum-Family Plants.</title>
        <authorList>
            <person name="Yamashiro T."/>
            <person name="Shiraishi A."/>
            <person name="Nakayama K."/>
            <person name="Satake H."/>
        </authorList>
    </citation>
    <scope>NUCLEOTIDE SEQUENCE</scope>
</reference>
<dbReference type="Proteomes" id="UP001151760">
    <property type="component" value="Unassembled WGS sequence"/>
</dbReference>
<sequence>MCTYLKNMEGWKPKNLKNNSFANIQELFDKAMKRVNTFVDYRTELVEESSKKAEAEIAHESSLERAGEELEQESSKKQKLEEDKETTELKSNIYKEGKKSYFQIIRADGNSQMYLTFGKMLKNFDREDLEVLWSIVKARFKKTKPVNYMDNFLLLNLKTMFEHHVEDNVWKNQQGLVKVLNWKLYDSCGVHCVTMQSMLFYLLVEKMYPLTNHTLHQMFNDVKLQVDYECEMAFELLRLVKKQLKEGYGRIVGIKSLLEVTAAKLKEFDLLKWDPTRGILHPGTTFEEALNWEGSRAGRNAEGSRPSEIETRENGSRGMNLPLFLAAHFRRNESDQRSPPGTITKNKKAGTGSPPTEDLIMDCFLACPKAQANGRKGKDATPGEAPILMISRKSHNPRKRLVEGDYSKIGEITFPPLLNMSSADPVIIKAYVSGRQVNRVYLDGGSSCEVIYEHCFLKLKPSIQSLRVDSKIPLVGFSGEQSWTLGEVPLEITIGEGPLTVTKTLNFAIVRSDSPHNLLLGRTAMKQMGIIVSTIHGAIKFHTLEESIPSFHNTTHVGGEAFNTEHRVNELKHLDPVKQKKKSLAPKRNQAIHIQVKELTHANILREVKYQTWVSNPVIVKKADRRWKLCVDFTDINKACPKEHHPLPVAEQKVEDLHRHRLKCATYQKLIDKVFNNQLGQNTEVNADDIVIKSDSKEEMLADIKETLERLRVINLKLNPKKCSFGVEEGIFSRHLITKQGIKANPSKVKAISDLQPPKTVSEIQNLSRKLVALNRFLLKGADKTLPFMRTLKSWTSGKMVQWTTEADEDFRRMKELLEALPTVAVPTKGETLIMYLAVSEESISAVLMVERGKRQVPVYFVSRTLQGAELEYPELEKLILALVHAARKLRRYFQAHPIQVLSDKPIKQILARLEKSGRIAKWAIELGEHEIEFRERNSVKGQILADFLAERPSMGNREVKDEEAKRKEPELENTWKLFTDGASSFDGFGAGLILVSPEGNEYTYALRFEFETTNNEAEYETLLVGPRSVVSKIIRLGYYCPSMHKDAKGLIQRCETCQIHSLIPRKPKQEMISIMSTWPFSQWGIDILGPLTMAPGGARFLVVAINYFTKWVEAKLLTSTTGKHMERFVWEHIECRFRVPQTIISDNEKQFAEGTFLNEKRRRKDLDILEERREIASIKEAHYKQKLEGYYNKCVRPTTFKPGTYVLRLNSASKAEFQEKIGPTWEGPYIVKKAYGDGAYKLETLSGSPIDRTWNGSNLRKFYV</sequence>
<accession>A0ABQ5HIH2</accession>
<keyword evidence="9" id="KW-1185">Reference proteome</keyword>
<dbReference type="CDD" id="cd01647">
    <property type="entry name" value="RT_LTR"/>
    <property type="match status" value="1"/>
</dbReference>
<proteinExistence type="predicted"/>
<feature type="region of interest" description="Disordered" evidence="6">
    <location>
        <begin position="296"/>
        <end position="315"/>
    </location>
</feature>
<organism evidence="8 9">
    <name type="scientific">Tanacetum coccineum</name>
    <dbReference type="NCBI Taxonomy" id="301880"/>
    <lineage>
        <taxon>Eukaryota</taxon>
        <taxon>Viridiplantae</taxon>
        <taxon>Streptophyta</taxon>
        <taxon>Embryophyta</taxon>
        <taxon>Tracheophyta</taxon>
        <taxon>Spermatophyta</taxon>
        <taxon>Magnoliopsida</taxon>
        <taxon>eudicotyledons</taxon>
        <taxon>Gunneridae</taxon>
        <taxon>Pentapetalae</taxon>
        <taxon>asterids</taxon>
        <taxon>campanulids</taxon>
        <taxon>Asterales</taxon>
        <taxon>Asteraceae</taxon>
        <taxon>Asteroideae</taxon>
        <taxon>Anthemideae</taxon>
        <taxon>Anthemidinae</taxon>
        <taxon>Tanacetum</taxon>
    </lineage>
</organism>
<dbReference type="Pfam" id="PF17919">
    <property type="entry name" value="RT_RNaseH_2"/>
    <property type="match status" value="1"/>
</dbReference>
<dbReference type="GO" id="GO:0003964">
    <property type="term" value="F:RNA-directed DNA polymerase activity"/>
    <property type="evidence" value="ECO:0007669"/>
    <property type="project" value="UniProtKB-KW"/>
</dbReference>
<dbReference type="Gene3D" id="3.10.10.10">
    <property type="entry name" value="HIV Type 1 Reverse Transcriptase, subunit A, domain 1"/>
    <property type="match status" value="1"/>
</dbReference>
<dbReference type="InterPro" id="IPR050951">
    <property type="entry name" value="Retrovirus_Pol_polyprotein"/>
</dbReference>
<dbReference type="InterPro" id="IPR000477">
    <property type="entry name" value="RT_dom"/>
</dbReference>
<dbReference type="InterPro" id="IPR021109">
    <property type="entry name" value="Peptidase_aspartic_dom_sf"/>
</dbReference>
<evidence type="ECO:0000256" key="1">
    <source>
        <dbReference type="ARBA" id="ARBA00022679"/>
    </source>
</evidence>
<keyword evidence="3" id="KW-0540">Nuclease</keyword>
<dbReference type="InterPro" id="IPR041577">
    <property type="entry name" value="RT_RNaseH_2"/>
</dbReference>
<dbReference type="InterPro" id="IPR036397">
    <property type="entry name" value="RNaseH_sf"/>
</dbReference>
<dbReference type="PANTHER" id="PTHR37984">
    <property type="entry name" value="PROTEIN CBG26694"/>
    <property type="match status" value="1"/>
</dbReference>
<dbReference type="SUPFAM" id="SSF53098">
    <property type="entry name" value="Ribonuclease H-like"/>
    <property type="match status" value="2"/>
</dbReference>
<dbReference type="Gene3D" id="3.30.70.270">
    <property type="match status" value="2"/>
</dbReference>
<dbReference type="InterPro" id="IPR043502">
    <property type="entry name" value="DNA/RNA_pol_sf"/>
</dbReference>
<feature type="region of interest" description="Disordered" evidence="6">
    <location>
        <begin position="330"/>
        <end position="354"/>
    </location>
</feature>
<dbReference type="InterPro" id="IPR043128">
    <property type="entry name" value="Rev_trsase/Diguanyl_cyclase"/>
</dbReference>
<reference evidence="8" key="2">
    <citation type="submission" date="2022-01" db="EMBL/GenBank/DDBJ databases">
        <authorList>
            <person name="Yamashiro T."/>
            <person name="Shiraishi A."/>
            <person name="Satake H."/>
            <person name="Nakayama K."/>
        </authorList>
    </citation>
    <scope>NUCLEOTIDE SEQUENCE</scope>
</reference>
<evidence type="ECO:0000313" key="8">
    <source>
        <dbReference type="EMBL" id="GJT87703.1"/>
    </source>
</evidence>
<dbReference type="Pfam" id="PF00078">
    <property type="entry name" value="RVT_1"/>
    <property type="match status" value="1"/>
</dbReference>
<keyword evidence="4" id="KW-0378">Hydrolase</keyword>
<dbReference type="SUPFAM" id="SSF56672">
    <property type="entry name" value="DNA/RNA polymerases"/>
    <property type="match status" value="1"/>
</dbReference>
<evidence type="ECO:0000256" key="4">
    <source>
        <dbReference type="ARBA" id="ARBA00022759"/>
    </source>
</evidence>
<keyword evidence="8" id="KW-0695">RNA-directed DNA polymerase</keyword>
<name>A0ABQ5HIH2_9ASTR</name>
<gene>
    <name evidence="8" type="ORF">Tco_1069420</name>
</gene>
<evidence type="ECO:0000259" key="7">
    <source>
        <dbReference type="PROSITE" id="PS50994"/>
    </source>
</evidence>
<keyword evidence="4" id="KW-0255">Endonuclease</keyword>
<dbReference type="EMBL" id="BQNB010019661">
    <property type="protein sequence ID" value="GJT87703.1"/>
    <property type="molecule type" value="Genomic_DNA"/>
</dbReference>
<comment type="caution">
    <text evidence="8">The sequence shown here is derived from an EMBL/GenBank/DDBJ whole genome shotgun (WGS) entry which is preliminary data.</text>
</comment>
<keyword evidence="2" id="KW-0548">Nucleotidyltransferase</keyword>
<feature type="compositionally biased region" description="Basic and acidic residues" evidence="6">
    <location>
        <begin position="305"/>
        <end position="315"/>
    </location>
</feature>
<evidence type="ECO:0000256" key="2">
    <source>
        <dbReference type="ARBA" id="ARBA00022695"/>
    </source>
</evidence>
<protein>
    <submittedName>
        <fullName evidence="8">Reverse transcriptase domain-containing protein</fullName>
    </submittedName>
</protein>
<evidence type="ECO:0000313" key="9">
    <source>
        <dbReference type="Proteomes" id="UP001151760"/>
    </source>
</evidence>
<feature type="domain" description="Integrase catalytic" evidence="7">
    <location>
        <begin position="1076"/>
        <end position="1157"/>
    </location>
</feature>
<evidence type="ECO:0000256" key="6">
    <source>
        <dbReference type="SAM" id="MobiDB-lite"/>
    </source>
</evidence>
<dbReference type="InterPro" id="IPR001584">
    <property type="entry name" value="Integrase_cat-core"/>
</dbReference>
<dbReference type="Gene3D" id="2.40.70.10">
    <property type="entry name" value="Acid Proteases"/>
    <property type="match status" value="1"/>
</dbReference>
<dbReference type="PANTHER" id="PTHR37984:SF5">
    <property type="entry name" value="PROTEIN NYNRIN-LIKE"/>
    <property type="match status" value="1"/>
</dbReference>